<keyword evidence="1" id="KW-0378">Hydrolase</keyword>
<protein>
    <submittedName>
        <fullName evidence="3">dCTP deaminase</fullName>
    </submittedName>
</protein>
<dbReference type="InterPro" id="IPR033704">
    <property type="entry name" value="dUTPase_trimeric"/>
</dbReference>
<dbReference type="PANTHER" id="PTHR42680:SF3">
    <property type="entry name" value="DCTP DEAMINASE"/>
    <property type="match status" value="1"/>
</dbReference>
<dbReference type="CDD" id="cd07557">
    <property type="entry name" value="trimeric_dUTPase"/>
    <property type="match status" value="1"/>
</dbReference>
<dbReference type="Pfam" id="PF22769">
    <property type="entry name" value="DCD"/>
    <property type="match status" value="1"/>
</dbReference>
<sequence>MILTGPDIAFEQARGRLTLQPFSGDRVQPNSYDLTLGPTLAYYTGDVLDTRAENPHREIEIPAEGFVLRPDRIYLGSSVEEIGSNHYVPIIRARSGAARLGVFVHVTADLIDIGSVGQCTFQLRAVEPVRVYAGDRLAQVTFWGVQGDIVLYDGKYQGSRGPQPSRIHQDAAAQVTA</sequence>
<dbReference type="SUPFAM" id="SSF51283">
    <property type="entry name" value="dUTPase-like"/>
    <property type="match status" value="1"/>
</dbReference>
<keyword evidence="4" id="KW-1185">Reference proteome</keyword>
<proteinExistence type="predicted"/>
<organism evidence="3 4">
    <name type="scientific">Streptomyces goshikiensis</name>
    <dbReference type="NCBI Taxonomy" id="1942"/>
    <lineage>
        <taxon>Bacteria</taxon>
        <taxon>Bacillati</taxon>
        <taxon>Actinomycetota</taxon>
        <taxon>Actinomycetes</taxon>
        <taxon>Kitasatosporales</taxon>
        <taxon>Streptomycetaceae</taxon>
        <taxon>Streptomyces</taxon>
    </lineage>
</organism>
<name>A0ABZ1RCE3_9ACTN</name>
<keyword evidence="2" id="KW-0546">Nucleotide metabolism</keyword>
<dbReference type="RefSeq" id="WP_073799235.1">
    <property type="nucleotide sequence ID" value="NZ_BMVE01000014.1"/>
</dbReference>
<dbReference type="EMBL" id="CP108057">
    <property type="protein sequence ID" value="WUO44411.1"/>
    <property type="molecule type" value="Genomic_DNA"/>
</dbReference>
<evidence type="ECO:0000313" key="3">
    <source>
        <dbReference type="EMBL" id="WUO44411.1"/>
    </source>
</evidence>
<evidence type="ECO:0000256" key="1">
    <source>
        <dbReference type="ARBA" id="ARBA00022801"/>
    </source>
</evidence>
<dbReference type="InterPro" id="IPR036157">
    <property type="entry name" value="dUTPase-like_sf"/>
</dbReference>
<dbReference type="PANTHER" id="PTHR42680">
    <property type="entry name" value="DCTP DEAMINASE"/>
    <property type="match status" value="1"/>
</dbReference>
<dbReference type="InterPro" id="IPR011962">
    <property type="entry name" value="dCTP_deaminase"/>
</dbReference>
<evidence type="ECO:0000256" key="2">
    <source>
        <dbReference type="ARBA" id="ARBA00023080"/>
    </source>
</evidence>
<gene>
    <name evidence="3" type="ORF">OHU17_00475</name>
</gene>
<dbReference type="Proteomes" id="UP001432075">
    <property type="component" value="Chromosome"/>
</dbReference>
<reference evidence="3" key="1">
    <citation type="submission" date="2022-10" db="EMBL/GenBank/DDBJ databases">
        <title>The complete genomes of actinobacterial strains from the NBC collection.</title>
        <authorList>
            <person name="Joergensen T.S."/>
            <person name="Alvarez Arevalo M."/>
            <person name="Sterndorff E.B."/>
            <person name="Faurdal D."/>
            <person name="Vuksanovic O."/>
            <person name="Mourched A.-S."/>
            <person name="Charusanti P."/>
            <person name="Shaw S."/>
            <person name="Blin K."/>
            <person name="Weber T."/>
        </authorList>
    </citation>
    <scope>NUCLEOTIDE SEQUENCE</scope>
    <source>
        <strain evidence="3">NBC_00283</strain>
    </source>
</reference>
<accession>A0ABZ1RCE3</accession>
<dbReference type="Gene3D" id="2.70.40.10">
    <property type="match status" value="1"/>
</dbReference>
<evidence type="ECO:0000313" key="4">
    <source>
        <dbReference type="Proteomes" id="UP001432075"/>
    </source>
</evidence>